<feature type="binding site" evidence="3">
    <location>
        <position position="49"/>
    </location>
    <ligand>
        <name>substrate</name>
    </ligand>
</feature>
<organism evidence="6 7">
    <name type="scientific">Desemzia incerta</name>
    <dbReference type="NCBI Taxonomy" id="82801"/>
    <lineage>
        <taxon>Bacteria</taxon>
        <taxon>Bacillati</taxon>
        <taxon>Bacillota</taxon>
        <taxon>Bacilli</taxon>
        <taxon>Lactobacillales</taxon>
        <taxon>Carnobacteriaceae</taxon>
        <taxon>Desemzia</taxon>
    </lineage>
</organism>
<dbReference type="GO" id="GO:0019136">
    <property type="term" value="F:deoxynucleoside kinase activity"/>
    <property type="evidence" value="ECO:0007669"/>
    <property type="project" value="InterPro"/>
</dbReference>
<dbReference type="SUPFAM" id="SSF52540">
    <property type="entry name" value="P-loop containing nucleoside triphosphate hydrolases"/>
    <property type="match status" value="1"/>
</dbReference>
<proteinExistence type="inferred from homology"/>
<dbReference type="Pfam" id="PF01712">
    <property type="entry name" value="dNK"/>
    <property type="match status" value="1"/>
</dbReference>
<dbReference type="InterPro" id="IPR031314">
    <property type="entry name" value="DNK_dom"/>
</dbReference>
<dbReference type="EMBL" id="FOXW01000001">
    <property type="protein sequence ID" value="SFQ05994.1"/>
    <property type="molecule type" value="Genomic_DNA"/>
</dbReference>
<feature type="binding site" evidence="3">
    <location>
        <position position="37"/>
    </location>
    <ligand>
        <name>substrate</name>
    </ligand>
</feature>
<dbReference type="RefSeq" id="WP_092479564.1">
    <property type="nucleotide sequence ID" value="NZ_FOXW01000001.1"/>
</dbReference>
<feature type="binding site" evidence="3">
    <location>
        <position position="154"/>
    </location>
    <ligand>
        <name>substrate</name>
    </ligand>
</feature>
<dbReference type="GO" id="GO:0005524">
    <property type="term" value="F:ATP binding"/>
    <property type="evidence" value="ECO:0007669"/>
    <property type="project" value="UniProtKB-KW"/>
</dbReference>
<feature type="binding site" evidence="4">
    <location>
        <begin position="13"/>
        <end position="21"/>
    </location>
    <ligand>
        <name>ATP</name>
        <dbReference type="ChEBI" id="CHEBI:30616"/>
    </ligand>
</feature>
<dbReference type="PANTHER" id="PTHR10513:SF35">
    <property type="entry name" value="DEOXYADENOSINE KINASE"/>
    <property type="match status" value="1"/>
</dbReference>
<evidence type="ECO:0000259" key="5">
    <source>
        <dbReference type="Pfam" id="PF01712"/>
    </source>
</evidence>
<keyword evidence="4" id="KW-0067">ATP-binding</keyword>
<dbReference type="AlphaFoldDB" id="A0A1I5VEM1"/>
<keyword evidence="4" id="KW-0547">Nucleotide-binding</keyword>
<dbReference type="InterPro" id="IPR002624">
    <property type="entry name" value="DCK/DGK"/>
</dbReference>
<accession>A0A1I5VEM1</accession>
<keyword evidence="6" id="KW-0808">Transferase</keyword>
<evidence type="ECO:0000256" key="4">
    <source>
        <dbReference type="PIRSR" id="PIRSR000705-3"/>
    </source>
</evidence>
<dbReference type="InterPro" id="IPR050566">
    <property type="entry name" value="Deoxyribonucleoside_kinase"/>
</dbReference>
<comment type="similarity">
    <text evidence="1">Belongs to the DCK/DGK family.</text>
</comment>
<keyword evidence="6" id="KW-0418">Kinase</keyword>
<evidence type="ECO:0000313" key="6">
    <source>
        <dbReference type="EMBL" id="SFQ05994.1"/>
    </source>
</evidence>
<dbReference type="GO" id="GO:0005737">
    <property type="term" value="C:cytoplasm"/>
    <property type="evidence" value="ECO:0007669"/>
    <property type="project" value="TreeGrafter"/>
</dbReference>
<evidence type="ECO:0000313" key="7">
    <source>
        <dbReference type="Proteomes" id="UP000199136"/>
    </source>
</evidence>
<dbReference type="Gene3D" id="3.40.50.300">
    <property type="entry name" value="P-loop containing nucleotide triphosphate hydrolases"/>
    <property type="match status" value="1"/>
</dbReference>
<reference evidence="6 7" key="1">
    <citation type="submission" date="2016-10" db="EMBL/GenBank/DDBJ databases">
        <authorList>
            <person name="de Groot N.N."/>
        </authorList>
    </citation>
    <scope>NUCLEOTIDE SEQUENCE [LARGE SCALE GENOMIC DNA]</scope>
    <source>
        <strain evidence="6 7">DSM 20581</strain>
    </source>
</reference>
<feature type="binding site" evidence="3">
    <location>
        <position position="89"/>
    </location>
    <ligand>
        <name>substrate</name>
    </ligand>
</feature>
<dbReference type="CDD" id="cd01673">
    <property type="entry name" value="dNK"/>
    <property type="match status" value="1"/>
</dbReference>
<feature type="binding site" evidence="3">
    <location>
        <position position="60"/>
    </location>
    <ligand>
        <name>substrate</name>
    </ligand>
</feature>
<feature type="binding site" evidence="3">
    <location>
        <position position="84"/>
    </location>
    <ligand>
        <name>substrate</name>
    </ligand>
</feature>
<feature type="domain" description="Deoxynucleoside kinase" evidence="5">
    <location>
        <begin position="9"/>
        <end position="210"/>
    </location>
</feature>
<dbReference type="InterPro" id="IPR027417">
    <property type="entry name" value="P-loop_NTPase"/>
</dbReference>
<gene>
    <name evidence="6" type="ORF">SAMN04488506_0510</name>
</gene>
<feature type="binding site" evidence="4">
    <location>
        <begin position="145"/>
        <end position="149"/>
    </location>
    <ligand>
        <name>ATP</name>
        <dbReference type="ChEBI" id="CHEBI:30616"/>
    </ligand>
</feature>
<dbReference type="PIRSF" id="PIRSF000705">
    <property type="entry name" value="DNK"/>
    <property type="match status" value="1"/>
</dbReference>
<evidence type="ECO:0000256" key="3">
    <source>
        <dbReference type="PIRSR" id="PIRSR000705-2"/>
    </source>
</evidence>
<sequence length="227" mass="26383">MKGEQNAVIVLAGMIGAGKSTYTALISEALGSEAFYESVDDNRILEKFYEDPKRWAFSLQIYFLNTRFRSIKDAFKHKNNVLDRSIYEDALFTRINYEQGNMSEPEMDTYLDLLENMMEELDSMPKKSPDLLIYLRGSLDTVLERIEKRGRDYEQVEKNSGLLDYYKHLHSRYDGWFNGYNKSATLTIDIDQYDLENPEHAEAIIDMVKKRLNEVRSETETAPVVSP</sequence>
<dbReference type="Proteomes" id="UP000199136">
    <property type="component" value="Unassembled WGS sequence"/>
</dbReference>
<dbReference type="STRING" id="82801.SAMN04488506_0510"/>
<name>A0A1I5VEM1_9LACT</name>
<feature type="active site" description="Proton acceptor" evidence="2">
    <location>
        <position position="83"/>
    </location>
</feature>
<evidence type="ECO:0000256" key="1">
    <source>
        <dbReference type="ARBA" id="ARBA00007420"/>
    </source>
</evidence>
<keyword evidence="7" id="KW-1185">Reference proteome</keyword>
<dbReference type="OrthoDB" id="9776634at2"/>
<evidence type="ECO:0000256" key="2">
    <source>
        <dbReference type="PIRSR" id="PIRSR000705-1"/>
    </source>
</evidence>
<dbReference type="PANTHER" id="PTHR10513">
    <property type="entry name" value="DEOXYNUCLEOSIDE KINASE"/>
    <property type="match status" value="1"/>
</dbReference>
<protein>
    <submittedName>
        <fullName evidence="6">Deoxyadenosine/deoxycytidine kinase</fullName>
    </submittedName>
</protein>